<name>A0ABV0K880_9CYAN</name>
<protein>
    <recommendedName>
        <fullName evidence="4">Glycosyl hydrolase-like 10 domain-containing protein</fullName>
    </recommendedName>
</protein>
<dbReference type="InterPro" id="IPR052177">
    <property type="entry name" value="Divisome_Glycosyl_Hydrolase"/>
</dbReference>
<dbReference type="Proteomes" id="UP001482513">
    <property type="component" value="Unassembled WGS sequence"/>
</dbReference>
<evidence type="ECO:0000256" key="1">
    <source>
        <dbReference type="SAM" id="MobiDB-lite"/>
    </source>
</evidence>
<accession>A0ABV0K880</accession>
<sequence length="518" mass="57886">MVSHSFTARLRSSLQRVAKPLLMPSLALAAGLASLGLLPGSGMERALALNAYCQVTQEAALAKENLRKAALEGDSAAQQQYEAMVRQHTEDLRQCRSRTWPQRQAVWVRLYPCDLQPGILDALFDRIVNLGYNEVYVEAFYGGQVLLPQGDNPTVWPSVVQSPGYERRDLLAESIESGRQRGLRVDAWVFALNFGYSYGLRSDREQVLALNGRGQTTYTYAKAGDSSNPDEVFVDPYNTQAQDDYSRLLGAILRRQPDGVLFDYVRYPRGVGSNSVADSVDDLWIYGQASRDALFRRAVNQQGQELIRRYISRGHLVDRDIQEVRDLYPNEAEPLWQSRTPSPPLQAGQAPPTPASLRPQLNAELWQLSVAHAVQGVVDFVKVAGEQVQRSGIQSGAVFFPEGNQTVGTGGYDSRLQYWERFPTWMTWHPMAYAVCGNTGCILDGIRRVQTMIPSGTSPTVTPALAGIWGQATYNRPALETQMEALRRSNPEITSVSHFAYSWQDPEFDRVRKFCSLQ</sequence>
<dbReference type="PANTHER" id="PTHR43405">
    <property type="entry name" value="GLYCOSYL HYDROLASE DIGH"/>
    <property type="match status" value="1"/>
</dbReference>
<keyword evidence="3" id="KW-1185">Reference proteome</keyword>
<proteinExistence type="predicted"/>
<evidence type="ECO:0000313" key="3">
    <source>
        <dbReference type="Proteomes" id="UP001482513"/>
    </source>
</evidence>
<comment type="caution">
    <text evidence="2">The sequence shown here is derived from an EMBL/GenBank/DDBJ whole genome shotgun (WGS) entry which is preliminary data.</text>
</comment>
<dbReference type="EMBL" id="JAMPKX010000008">
    <property type="protein sequence ID" value="MEP0948740.1"/>
    <property type="molecule type" value="Genomic_DNA"/>
</dbReference>
<dbReference type="Gene3D" id="3.20.20.80">
    <property type="entry name" value="Glycosidases"/>
    <property type="match status" value="1"/>
</dbReference>
<reference evidence="2 3" key="1">
    <citation type="submission" date="2022-04" db="EMBL/GenBank/DDBJ databases">
        <title>Positive selection, recombination, and allopatry shape intraspecific diversity of widespread and dominant cyanobacteria.</title>
        <authorList>
            <person name="Wei J."/>
            <person name="Shu W."/>
            <person name="Hu C."/>
        </authorList>
    </citation>
    <scope>NUCLEOTIDE SEQUENCE [LARGE SCALE GENOMIC DNA]</scope>
    <source>
        <strain evidence="2 3">DQ-A4</strain>
    </source>
</reference>
<evidence type="ECO:0000313" key="2">
    <source>
        <dbReference type="EMBL" id="MEP0948740.1"/>
    </source>
</evidence>
<dbReference type="RefSeq" id="WP_190706494.1">
    <property type="nucleotide sequence ID" value="NZ_JAMPKX010000008.1"/>
</dbReference>
<gene>
    <name evidence="2" type="ORF">NC992_17795</name>
</gene>
<organism evidence="2 3">
    <name type="scientific">Leptolyngbya subtilissima DQ-A4</name>
    <dbReference type="NCBI Taxonomy" id="2933933"/>
    <lineage>
        <taxon>Bacteria</taxon>
        <taxon>Bacillati</taxon>
        <taxon>Cyanobacteriota</taxon>
        <taxon>Cyanophyceae</taxon>
        <taxon>Leptolyngbyales</taxon>
        <taxon>Leptolyngbyaceae</taxon>
        <taxon>Leptolyngbya group</taxon>
        <taxon>Leptolyngbya</taxon>
    </lineage>
</organism>
<evidence type="ECO:0008006" key="4">
    <source>
        <dbReference type="Google" id="ProtNLM"/>
    </source>
</evidence>
<feature type="region of interest" description="Disordered" evidence="1">
    <location>
        <begin position="335"/>
        <end position="354"/>
    </location>
</feature>
<dbReference type="PANTHER" id="PTHR43405:SF1">
    <property type="entry name" value="GLYCOSYL HYDROLASE DIGH"/>
    <property type="match status" value="1"/>
</dbReference>